<protein>
    <submittedName>
        <fullName evidence="1">Uncharacterized protein</fullName>
    </submittedName>
</protein>
<accession>A0ACB9HL96</accession>
<organism evidence="1 2">
    <name type="scientific">Smallanthus sonchifolius</name>
    <dbReference type="NCBI Taxonomy" id="185202"/>
    <lineage>
        <taxon>Eukaryota</taxon>
        <taxon>Viridiplantae</taxon>
        <taxon>Streptophyta</taxon>
        <taxon>Embryophyta</taxon>
        <taxon>Tracheophyta</taxon>
        <taxon>Spermatophyta</taxon>
        <taxon>Magnoliopsida</taxon>
        <taxon>eudicotyledons</taxon>
        <taxon>Gunneridae</taxon>
        <taxon>Pentapetalae</taxon>
        <taxon>asterids</taxon>
        <taxon>campanulids</taxon>
        <taxon>Asterales</taxon>
        <taxon>Asteraceae</taxon>
        <taxon>Asteroideae</taxon>
        <taxon>Heliantheae alliance</taxon>
        <taxon>Millerieae</taxon>
        <taxon>Smallanthus</taxon>
    </lineage>
</organism>
<proteinExistence type="predicted"/>
<dbReference type="EMBL" id="CM042029">
    <property type="protein sequence ID" value="KAI3796081.1"/>
    <property type="molecule type" value="Genomic_DNA"/>
</dbReference>
<keyword evidence="2" id="KW-1185">Reference proteome</keyword>
<evidence type="ECO:0000313" key="1">
    <source>
        <dbReference type="EMBL" id="KAI3796081.1"/>
    </source>
</evidence>
<comment type="caution">
    <text evidence="1">The sequence shown here is derived from an EMBL/GenBank/DDBJ whole genome shotgun (WGS) entry which is preliminary data.</text>
</comment>
<sequence length="79" mass="8559">MKSKFFRLFGMEKPDYNVFGGEKLTESIQAALDSKSVGWGVMVSQAEDNFIADLSVGLASGQHGWLSCQADASPSKNLE</sequence>
<name>A0ACB9HL96_9ASTR</name>
<dbReference type="Proteomes" id="UP001056120">
    <property type="component" value="Linkage Group LG12"/>
</dbReference>
<gene>
    <name evidence="1" type="ORF">L1987_38744</name>
</gene>
<reference evidence="2" key="1">
    <citation type="journal article" date="2022" name="Mol. Ecol. Resour.">
        <title>The genomes of chicory, endive, great burdock and yacon provide insights into Asteraceae palaeo-polyploidization history and plant inulin production.</title>
        <authorList>
            <person name="Fan W."/>
            <person name="Wang S."/>
            <person name="Wang H."/>
            <person name="Wang A."/>
            <person name="Jiang F."/>
            <person name="Liu H."/>
            <person name="Zhao H."/>
            <person name="Xu D."/>
            <person name="Zhang Y."/>
        </authorList>
    </citation>
    <scope>NUCLEOTIDE SEQUENCE [LARGE SCALE GENOMIC DNA]</scope>
    <source>
        <strain evidence="2">cv. Yunnan</strain>
    </source>
</reference>
<reference evidence="1 2" key="2">
    <citation type="journal article" date="2022" name="Mol. Ecol. Resour.">
        <title>The genomes of chicory, endive, great burdock and yacon provide insights into Asteraceae paleo-polyploidization history and plant inulin production.</title>
        <authorList>
            <person name="Fan W."/>
            <person name="Wang S."/>
            <person name="Wang H."/>
            <person name="Wang A."/>
            <person name="Jiang F."/>
            <person name="Liu H."/>
            <person name="Zhao H."/>
            <person name="Xu D."/>
            <person name="Zhang Y."/>
        </authorList>
    </citation>
    <scope>NUCLEOTIDE SEQUENCE [LARGE SCALE GENOMIC DNA]</scope>
    <source>
        <strain evidence="2">cv. Yunnan</strain>
        <tissue evidence="1">Leaves</tissue>
    </source>
</reference>
<evidence type="ECO:0000313" key="2">
    <source>
        <dbReference type="Proteomes" id="UP001056120"/>
    </source>
</evidence>